<feature type="compositionally biased region" description="Basic and acidic residues" evidence="1">
    <location>
        <begin position="134"/>
        <end position="147"/>
    </location>
</feature>
<evidence type="ECO:0000313" key="3">
    <source>
        <dbReference type="Proteomes" id="UP000269396"/>
    </source>
</evidence>
<dbReference type="PANTHER" id="PTHR47027:SF25">
    <property type="entry name" value="REVERSE TRANSCRIPTASE DOMAIN-CONTAINING PROTEIN"/>
    <property type="match status" value="1"/>
</dbReference>
<feature type="region of interest" description="Disordered" evidence="1">
    <location>
        <begin position="89"/>
        <end position="195"/>
    </location>
</feature>
<protein>
    <submittedName>
        <fullName evidence="2">Uncharacterized protein</fullName>
    </submittedName>
</protein>
<dbReference type="AlphaFoldDB" id="A0A183Q2S9"/>
<keyword evidence="3" id="KW-1185">Reference proteome</keyword>
<name>A0A183Q2S9_9TREM</name>
<sequence length="267" mass="29736">MQEKTNSVAAASATVGLNIHKGESKILRYNTACTNLIKTDGDDLESVKTYTYLGSIIDEQGGSGADVKARIGKARAAYSQMKNIWNSKQLSTNTKLSTQNTSDPLARHYQQQPHMKDNKPDSSGGRNLEEELEVDRTHIEESTELRHKTSPHMESSRPKEKRNTKEHITPGNGDRREKNEQELDGTRKEGGGQNILPSVDCDFARAYVCSVIPLVLFWQDLGIPLIPRDRQQIYLAPTSNRLLIPVTQPSCSGDYCQPRVDATLQAD</sequence>
<dbReference type="PANTHER" id="PTHR47027">
    <property type="entry name" value="REVERSE TRANSCRIPTASE DOMAIN-CONTAINING PROTEIN"/>
    <property type="match status" value="1"/>
</dbReference>
<reference evidence="2 3" key="1">
    <citation type="submission" date="2018-11" db="EMBL/GenBank/DDBJ databases">
        <authorList>
            <consortium name="Pathogen Informatics"/>
        </authorList>
    </citation>
    <scope>NUCLEOTIDE SEQUENCE [LARGE SCALE GENOMIC DNA]</scope>
    <source>
        <strain>Denwood</strain>
        <strain evidence="3">Zambia</strain>
    </source>
</reference>
<organism evidence="2 3">
    <name type="scientific">Schistosoma mattheei</name>
    <dbReference type="NCBI Taxonomy" id="31246"/>
    <lineage>
        <taxon>Eukaryota</taxon>
        <taxon>Metazoa</taxon>
        <taxon>Spiralia</taxon>
        <taxon>Lophotrochozoa</taxon>
        <taxon>Platyhelminthes</taxon>
        <taxon>Trematoda</taxon>
        <taxon>Digenea</taxon>
        <taxon>Strigeidida</taxon>
        <taxon>Schistosomatoidea</taxon>
        <taxon>Schistosomatidae</taxon>
        <taxon>Schistosoma</taxon>
    </lineage>
</organism>
<accession>A0A183Q2S9</accession>
<dbReference type="Proteomes" id="UP000269396">
    <property type="component" value="Unassembled WGS sequence"/>
</dbReference>
<evidence type="ECO:0000313" key="2">
    <source>
        <dbReference type="EMBL" id="VDP83648.1"/>
    </source>
</evidence>
<evidence type="ECO:0000256" key="1">
    <source>
        <dbReference type="SAM" id="MobiDB-lite"/>
    </source>
</evidence>
<feature type="compositionally biased region" description="Basic and acidic residues" evidence="1">
    <location>
        <begin position="154"/>
        <end position="190"/>
    </location>
</feature>
<dbReference type="EMBL" id="UZAL01045698">
    <property type="protein sequence ID" value="VDP83648.1"/>
    <property type="molecule type" value="Genomic_DNA"/>
</dbReference>
<gene>
    <name evidence="2" type="ORF">SMTD_LOCUS20912</name>
</gene>
<proteinExistence type="predicted"/>
<feature type="compositionally biased region" description="Polar residues" evidence="1">
    <location>
        <begin position="89"/>
        <end position="113"/>
    </location>
</feature>